<name>A0A9P9L3F1_FUSSL</name>
<evidence type="ECO:0000256" key="1">
    <source>
        <dbReference type="SAM" id="MobiDB-lite"/>
    </source>
</evidence>
<evidence type="ECO:0000313" key="3">
    <source>
        <dbReference type="Proteomes" id="UP000736672"/>
    </source>
</evidence>
<sequence length="201" mass="22391">MAFATRPPNVPPHPSSAPRKRDRERVSSTWEYGGSRASPKKPIMTESSVPYRRAPPSHVPHLNSRGLDSQGKARVQFGPIPFPSLNLGLANEQALLAFFFLSSSRSTPPPPKSKGSPAYYRTTSWRLRILDYVLCQHALPLTGRSPAQATRNRRLVEKSVFHLSFPSSFLCRQSLLGWAYVTAWRGVGAGKRGMEERAHRG</sequence>
<comment type="caution">
    <text evidence="2">The sequence shown here is derived from an EMBL/GenBank/DDBJ whole genome shotgun (WGS) entry which is preliminary data.</text>
</comment>
<evidence type="ECO:0000313" key="2">
    <source>
        <dbReference type="EMBL" id="KAH7273497.1"/>
    </source>
</evidence>
<dbReference type="EMBL" id="JAGTJS010000002">
    <property type="protein sequence ID" value="KAH7273497.1"/>
    <property type="molecule type" value="Genomic_DNA"/>
</dbReference>
<proteinExistence type="predicted"/>
<accession>A0A9P9L3F1</accession>
<protein>
    <submittedName>
        <fullName evidence="2">Uncharacterized protein</fullName>
    </submittedName>
</protein>
<feature type="region of interest" description="Disordered" evidence="1">
    <location>
        <begin position="1"/>
        <end position="46"/>
    </location>
</feature>
<gene>
    <name evidence="2" type="ORF">B0J15DRAFT_101592</name>
</gene>
<reference evidence="2" key="1">
    <citation type="journal article" date="2021" name="Nat. Commun.">
        <title>Genetic determinants of endophytism in the Arabidopsis root mycobiome.</title>
        <authorList>
            <person name="Mesny F."/>
            <person name="Miyauchi S."/>
            <person name="Thiergart T."/>
            <person name="Pickel B."/>
            <person name="Atanasova L."/>
            <person name="Karlsson M."/>
            <person name="Huettel B."/>
            <person name="Barry K.W."/>
            <person name="Haridas S."/>
            <person name="Chen C."/>
            <person name="Bauer D."/>
            <person name="Andreopoulos W."/>
            <person name="Pangilinan J."/>
            <person name="LaButti K."/>
            <person name="Riley R."/>
            <person name="Lipzen A."/>
            <person name="Clum A."/>
            <person name="Drula E."/>
            <person name="Henrissat B."/>
            <person name="Kohler A."/>
            <person name="Grigoriev I.V."/>
            <person name="Martin F.M."/>
            <person name="Hacquard S."/>
        </authorList>
    </citation>
    <scope>NUCLEOTIDE SEQUENCE</scope>
    <source>
        <strain evidence="2">FSSC 5 MPI-SDFR-AT-0091</strain>
    </source>
</reference>
<dbReference type="AlphaFoldDB" id="A0A9P9L3F1"/>
<keyword evidence="3" id="KW-1185">Reference proteome</keyword>
<dbReference type="Proteomes" id="UP000736672">
    <property type="component" value="Unassembled WGS sequence"/>
</dbReference>
<organism evidence="2 3">
    <name type="scientific">Fusarium solani</name>
    <name type="common">Filamentous fungus</name>
    <dbReference type="NCBI Taxonomy" id="169388"/>
    <lineage>
        <taxon>Eukaryota</taxon>
        <taxon>Fungi</taxon>
        <taxon>Dikarya</taxon>
        <taxon>Ascomycota</taxon>
        <taxon>Pezizomycotina</taxon>
        <taxon>Sordariomycetes</taxon>
        <taxon>Hypocreomycetidae</taxon>
        <taxon>Hypocreales</taxon>
        <taxon>Nectriaceae</taxon>
        <taxon>Fusarium</taxon>
        <taxon>Fusarium solani species complex</taxon>
    </lineage>
</organism>